<proteinExistence type="predicted"/>
<evidence type="ECO:0000256" key="11">
    <source>
        <dbReference type="ARBA" id="ARBA00022741"/>
    </source>
</evidence>
<evidence type="ECO:0000256" key="6">
    <source>
        <dbReference type="ARBA" id="ARBA00022606"/>
    </source>
</evidence>
<dbReference type="InterPro" id="IPR036890">
    <property type="entry name" value="HATPase_C_sf"/>
</dbReference>
<keyword evidence="11" id="KW-0547">Nucleotide-binding</keyword>
<comment type="catalytic activity">
    <reaction evidence="1">
        <text>ATP + protein L-histidine = ADP + protein N-phospho-L-histidine.</text>
        <dbReference type="EC" id="2.7.13.3"/>
    </reaction>
</comment>
<dbReference type="InterPro" id="IPR001610">
    <property type="entry name" value="PAC"/>
</dbReference>
<dbReference type="Pfam" id="PF00989">
    <property type="entry name" value="PAS"/>
    <property type="match status" value="1"/>
</dbReference>
<keyword evidence="10" id="KW-0677">Repeat</keyword>
<keyword evidence="9" id="KW-0808">Transferase</keyword>
<reference evidence="20" key="1">
    <citation type="journal article" date="2019" name="Int. J. Syst. Evol. Microbiol.">
        <title>The Global Catalogue of Microorganisms (GCM) 10K type strain sequencing project: providing services to taxonomists for standard genome sequencing and annotation.</title>
        <authorList>
            <consortium name="The Broad Institute Genomics Platform"/>
            <consortium name="The Broad Institute Genome Sequencing Center for Infectious Disease"/>
            <person name="Wu L."/>
            <person name="Ma J."/>
        </authorList>
    </citation>
    <scope>NUCLEOTIDE SEQUENCE [LARGE SCALE GENOMIC DNA]</scope>
    <source>
        <strain evidence="20">KCTC 42281</strain>
    </source>
</reference>
<keyword evidence="12" id="KW-0418">Kinase</keyword>
<keyword evidence="13" id="KW-0067">ATP-binding</keyword>
<dbReference type="NCBIfam" id="TIGR00229">
    <property type="entry name" value="sensory_box"/>
    <property type="match status" value="1"/>
</dbReference>
<evidence type="ECO:0000259" key="17">
    <source>
        <dbReference type="PROSITE" id="PS50112"/>
    </source>
</evidence>
<dbReference type="Proteomes" id="UP001595613">
    <property type="component" value="Unassembled WGS sequence"/>
</dbReference>
<dbReference type="EC" id="2.7.13.3" evidence="2"/>
<dbReference type="InterPro" id="IPR000014">
    <property type="entry name" value="PAS"/>
</dbReference>
<dbReference type="InterPro" id="IPR013767">
    <property type="entry name" value="PAS_fold"/>
</dbReference>
<evidence type="ECO:0000256" key="13">
    <source>
        <dbReference type="ARBA" id="ARBA00022840"/>
    </source>
</evidence>
<name>A0ABV7X5T7_9HYPH</name>
<evidence type="ECO:0000256" key="2">
    <source>
        <dbReference type="ARBA" id="ARBA00012438"/>
    </source>
</evidence>
<protein>
    <recommendedName>
        <fullName evidence="3">Blue-light-activated histidine kinase</fullName>
        <ecNumber evidence="2">2.7.13.3</ecNumber>
    </recommendedName>
</protein>
<evidence type="ECO:0000256" key="4">
    <source>
        <dbReference type="ARBA" id="ARBA00022543"/>
    </source>
</evidence>
<evidence type="ECO:0000256" key="8">
    <source>
        <dbReference type="ARBA" id="ARBA00022643"/>
    </source>
</evidence>
<dbReference type="SMART" id="SM00911">
    <property type="entry name" value="HWE_HK"/>
    <property type="match status" value="1"/>
</dbReference>
<feature type="domain" description="PAC" evidence="18">
    <location>
        <begin position="88"/>
        <end position="140"/>
    </location>
</feature>
<dbReference type="Pfam" id="PF07536">
    <property type="entry name" value="HWE_HK"/>
    <property type="match status" value="1"/>
</dbReference>
<evidence type="ECO:0000256" key="10">
    <source>
        <dbReference type="ARBA" id="ARBA00022737"/>
    </source>
</evidence>
<dbReference type="InterPro" id="IPR011102">
    <property type="entry name" value="Sig_transdc_His_kinase_HWE"/>
</dbReference>
<evidence type="ECO:0000256" key="9">
    <source>
        <dbReference type="ARBA" id="ARBA00022679"/>
    </source>
</evidence>
<keyword evidence="8" id="KW-0288">FMN</keyword>
<accession>A0ABV7X5T7</accession>
<dbReference type="SMART" id="SM00086">
    <property type="entry name" value="PAC"/>
    <property type="match status" value="1"/>
</dbReference>
<dbReference type="SMART" id="SM00091">
    <property type="entry name" value="PAS"/>
    <property type="match status" value="1"/>
</dbReference>
<dbReference type="CDD" id="cd00130">
    <property type="entry name" value="PAS"/>
    <property type="match status" value="1"/>
</dbReference>
<dbReference type="SUPFAM" id="SSF55785">
    <property type="entry name" value="PYP-like sensor domain (PAS domain)"/>
    <property type="match status" value="1"/>
</dbReference>
<keyword evidence="16" id="KW-0675">Receptor</keyword>
<evidence type="ECO:0000256" key="16">
    <source>
        <dbReference type="ARBA" id="ARBA00023170"/>
    </source>
</evidence>
<keyword evidence="5" id="KW-0597">Phosphoprotein</keyword>
<sequence>MVGEGVGEIGDEVDIRDWLAALIDGSDDAIISKDLAGRIQSWNTGATRIFGYTAEEAIGKPITMLIPEDRLDEEPGILAQIRRGERVDHFETIRRRKDGSDIELSLTISPIRNAAGVIVGASKIARDISHRRLSEERLHLLMGEMQHRIKNLFALANAIVSLSARSGSAVDEVVSAIHARLSALARAQELTLGDWQGDAPGEASVDLLSLINTVLEPYRDGDCIIVDGVSAQVDGRAATSLALLIHELATNAAKYGALSVPEGCLTVLIEHYAGATVISWEETGGPKPVQTISPGFGSRLEAGLIAALGARITRDWSELGLRASISLPDKDSHASTAQN</sequence>
<feature type="domain" description="PAS" evidence="17">
    <location>
        <begin position="15"/>
        <end position="70"/>
    </location>
</feature>
<dbReference type="PROSITE" id="PS50113">
    <property type="entry name" value="PAC"/>
    <property type="match status" value="1"/>
</dbReference>
<evidence type="ECO:0000256" key="1">
    <source>
        <dbReference type="ARBA" id="ARBA00000085"/>
    </source>
</evidence>
<gene>
    <name evidence="19" type="ORF">ACFOOL_14615</name>
</gene>
<keyword evidence="20" id="KW-1185">Reference proteome</keyword>
<keyword evidence="7" id="KW-0285">Flavoprotein</keyword>
<dbReference type="PANTHER" id="PTHR41523">
    <property type="entry name" value="TWO-COMPONENT SYSTEM SENSOR PROTEIN"/>
    <property type="match status" value="1"/>
</dbReference>
<evidence type="ECO:0000256" key="3">
    <source>
        <dbReference type="ARBA" id="ARBA00021740"/>
    </source>
</evidence>
<keyword evidence="6" id="KW-0716">Sensory transduction</keyword>
<dbReference type="RefSeq" id="WP_380097984.1">
    <property type="nucleotide sequence ID" value="NZ_JBHRYD010000013.1"/>
</dbReference>
<dbReference type="PANTHER" id="PTHR41523:SF8">
    <property type="entry name" value="ETHYLENE RESPONSE SENSOR PROTEIN"/>
    <property type="match status" value="1"/>
</dbReference>
<keyword evidence="14" id="KW-0157">Chromophore</keyword>
<evidence type="ECO:0000256" key="14">
    <source>
        <dbReference type="ARBA" id="ARBA00022991"/>
    </source>
</evidence>
<dbReference type="EMBL" id="JBHRYD010000013">
    <property type="protein sequence ID" value="MFC3705984.1"/>
    <property type="molecule type" value="Genomic_DNA"/>
</dbReference>
<evidence type="ECO:0000256" key="5">
    <source>
        <dbReference type="ARBA" id="ARBA00022553"/>
    </source>
</evidence>
<evidence type="ECO:0000256" key="12">
    <source>
        <dbReference type="ARBA" id="ARBA00022777"/>
    </source>
</evidence>
<keyword evidence="15" id="KW-0843">Virulence</keyword>
<evidence type="ECO:0000256" key="7">
    <source>
        <dbReference type="ARBA" id="ARBA00022630"/>
    </source>
</evidence>
<dbReference type="PROSITE" id="PS50112">
    <property type="entry name" value="PAS"/>
    <property type="match status" value="1"/>
</dbReference>
<dbReference type="InterPro" id="IPR000700">
    <property type="entry name" value="PAS-assoc_C"/>
</dbReference>
<comment type="caution">
    <text evidence="19">The sequence shown here is derived from an EMBL/GenBank/DDBJ whole genome shotgun (WGS) entry which is preliminary data.</text>
</comment>
<organism evidence="19 20">
    <name type="scientific">Devosia honganensis</name>
    <dbReference type="NCBI Taxonomy" id="1610527"/>
    <lineage>
        <taxon>Bacteria</taxon>
        <taxon>Pseudomonadati</taxon>
        <taxon>Pseudomonadota</taxon>
        <taxon>Alphaproteobacteria</taxon>
        <taxon>Hyphomicrobiales</taxon>
        <taxon>Devosiaceae</taxon>
        <taxon>Devosia</taxon>
    </lineage>
</organism>
<dbReference type="Gene3D" id="3.30.565.10">
    <property type="entry name" value="Histidine kinase-like ATPase, C-terminal domain"/>
    <property type="match status" value="1"/>
</dbReference>
<keyword evidence="4" id="KW-0600">Photoreceptor protein</keyword>
<evidence type="ECO:0000256" key="15">
    <source>
        <dbReference type="ARBA" id="ARBA00023026"/>
    </source>
</evidence>
<dbReference type="Gene3D" id="3.30.450.20">
    <property type="entry name" value="PAS domain"/>
    <property type="match status" value="1"/>
</dbReference>
<evidence type="ECO:0000259" key="18">
    <source>
        <dbReference type="PROSITE" id="PS50113"/>
    </source>
</evidence>
<dbReference type="InterPro" id="IPR035965">
    <property type="entry name" value="PAS-like_dom_sf"/>
</dbReference>
<evidence type="ECO:0000313" key="19">
    <source>
        <dbReference type="EMBL" id="MFC3705984.1"/>
    </source>
</evidence>
<evidence type="ECO:0000313" key="20">
    <source>
        <dbReference type="Proteomes" id="UP001595613"/>
    </source>
</evidence>